<evidence type="ECO:0000256" key="6">
    <source>
        <dbReference type="ARBA" id="ARBA00031517"/>
    </source>
</evidence>
<dbReference type="GO" id="GO:0005524">
    <property type="term" value="F:ATP binding"/>
    <property type="evidence" value="ECO:0007669"/>
    <property type="project" value="InterPro"/>
</dbReference>
<evidence type="ECO:0000256" key="1">
    <source>
        <dbReference type="ARBA" id="ARBA00007220"/>
    </source>
</evidence>
<name>A0AA88WUZ7_9ASTE</name>
<dbReference type="InterPro" id="IPR027417">
    <property type="entry name" value="P-loop_NTPase"/>
</dbReference>
<dbReference type="EC" id="2.7.4.3" evidence="2"/>
<dbReference type="SUPFAM" id="SSF52540">
    <property type="entry name" value="P-loop containing nucleoside triphosphate hydrolases"/>
    <property type="match status" value="1"/>
</dbReference>
<gene>
    <name evidence="9" type="ORF">RJ639_033802</name>
</gene>
<feature type="non-terminal residue" evidence="9">
    <location>
        <position position="279"/>
    </location>
</feature>
<sequence length="279" mass="30024">GPGSGKGTQCSKIAAHLGFCHLSAGELLDIEVESGSENGTMIKAFKMEGKLVPADMIIKLLQQAMEESITKKFLIDGFPRNNENRAAFENITKLEPEFVLFFECSNEVMRSRLLNRNQGRADDNSATITKRLQLYLESTLPVVNYYSSKGKVYKVGIITFNSAQRNAQPPSASAAPRQGTARTWSAVPSRHNPWTVKTTPTVADGLGHAHGDGGLASAGLALKKDGPARDLAVLDHLNDDTGGLAGQGMANHTHGDGAGHEGGVEVQARMWEWAPMRSI</sequence>
<dbReference type="InterPro" id="IPR033690">
    <property type="entry name" value="Adenylat_kinase_CS"/>
</dbReference>
<evidence type="ECO:0000313" key="10">
    <source>
        <dbReference type="Proteomes" id="UP001188597"/>
    </source>
</evidence>
<dbReference type="HAMAP" id="MF_00235">
    <property type="entry name" value="Adenylate_kinase_Adk"/>
    <property type="match status" value="1"/>
</dbReference>
<organism evidence="9 10">
    <name type="scientific">Escallonia herrerae</name>
    <dbReference type="NCBI Taxonomy" id="1293975"/>
    <lineage>
        <taxon>Eukaryota</taxon>
        <taxon>Viridiplantae</taxon>
        <taxon>Streptophyta</taxon>
        <taxon>Embryophyta</taxon>
        <taxon>Tracheophyta</taxon>
        <taxon>Spermatophyta</taxon>
        <taxon>Magnoliopsida</taxon>
        <taxon>eudicotyledons</taxon>
        <taxon>Gunneridae</taxon>
        <taxon>Pentapetalae</taxon>
        <taxon>asterids</taxon>
        <taxon>campanulids</taxon>
        <taxon>Escalloniales</taxon>
        <taxon>Escalloniaceae</taxon>
        <taxon>Escallonia</taxon>
    </lineage>
</organism>
<keyword evidence="10" id="KW-1185">Reference proteome</keyword>
<dbReference type="EMBL" id="JAVXUP010000197">
    <property type="protein sequence ID" value="KAK3034556.1"/>
    <property type="molecule type" value="Genomic_DNA"/>
</dbReference>
<dbReference type="CDD" id="cd01428">
    <property type="entry name" value="ADK"/>
    <property type="match status" value="1"/>
</dbReference>
<dbReference type="PANTHER" id="PTHR23359">
    <property type="entry name" value="NUCLEOTIDE KINASE"/>
    <property type="match status" value="1"/>
</dbReference>
<dbReference type="Proteomes" id="UP001188597">
    <property type="component" value="Unassembled WGS sequence"/>
</dbReference>
<dbReference type="PRINTS" id="PR00094">
    <property type="entry name" value="ADENYLTKNASE"/>
</dbReference>
<evidence type="ECO:0000256" key="3">
    <source>
        <dbReference type="ARBA" id="ARBA00022679"/>
    </source>
</evidence>
<protein>
    <recommendedName>
        <fullName evidence="2">adenylate kinase</fullName>
        <ecNumber evidence="2">2.7.4.3</ecNumber>
    </recommendedName>
    <alternativeName>
        <fullName evidence="6">ATP:AMP phosphotransferase</fullName>
    </alternativeName>
</protein>
<keyword evidence="5 7" id="KW-0418">Kinase</keyword>
<evidence type="ECO:0000313" key="9">
    <source>
        <dbReference type="EMBL" id="KAK3034556.1"/>
    </source>
</evidence>
<feature type="region of interest" description="Disordered" evidence="8">
    <location>
        <begin position="165"/>
        <end position="195"/>
    </location>
</feature>
<feature type="non-terminal residue" evidence="9">
    <location>
        <position position="1"/>
    </location>
</feature>
<comment type="caution">
    <text evidence="9">The sequence shown here is derived from an EMBL/GenBank/DDBJ whole genome shotgun (WGS) entry which is preliminary data.</text>
</comment>
<comment type="similarity">
    <text evidence="1 7">Belongs to the adenylate kinase family.</text>
</comment>
<accession>A0AA88WUZ7</accession>
<evidence type="ECO:0000256" key="4">
    <source>
        <dbReference type="ARBA" id="ARBA00022741"/>
    </source>
</evidence>
<proteinExistence type="inferred from homology"/>
<dbReference type="Pfam" id="PF00406">
    <property type="entry name" value="ADK"/>
    <property type="match status" value="1"/>
</dbReference>
<evidence type="ECO:0000256" key="5">
    <source>
        <dbReference type="ARBA" id="ARBA00022777"/>
    </source>
</evidence>
<dbReference type="Gene3D" id="3.40.50.300">
    <property type="entry name" value="P-loop containing nucleotide triphosphate hydrolases"/>
    <property type="match status" value="1"/>
</dbReference>
<dbReference type="AlphaFoldDB" id="A0AA88WUZ7"/>
<evidence type="ECO:0000256" key="8">
    <source>
        <dbReference type="SAM" id="MobiDB-lite"/>
    </source>
</evidence>
<dbReference type="PROSITE" id="PS00113">
    <property type="entry name" value="ADENYLATE_KINASE"/>
    <property type="match status" value="1"/>
</dbReference>
<feature type="compositionally biased region" description="Low complexity" evidence="8">
    <location>
        <begin position="165"/>
        <end position="178"/>
    </location>
</feature>
<reference evidence="9" key="1">
    <citation type="submission" date="2022-12" db="EMBL/GenBank/DDBJ databases">
        <title>Draft genome assemblies for two species of Escallonia (Escalloniales).</title>
        <authorList>
            <person name="Chanderbali A."/>
            <person name="Dervinis C."/>
            <person name="Anghel I."/>
            <person name="Soltis D."/>
            <person name="Soltis P."/>
            <person name="Zapata F."/>
        </authorList>
    </citation>
    <scope>NUCLEOTIDE SEQUENCE</scope>
    <source>
        <strain evidence="9">UCBG64.0493</strain>
        <tissue evidence="9">Leaf</tissue>
    </source>
</reference>
<dbReference type="InterPro" id="IPR000850">
    <property type="entry name" value="Adenylat/UMP-CMP_kin"/>
</dbReference>
<keyword evidence="4" id="KW-0547">Nucleotide-binding</keyword>
<dbReference type="GO" id="GO:0004017">
    <property type="term" value="F:AMP kinase activity"/>
    <property type="evidence" value="ECO:0007669"/>
    <property type="project" value="UniProtKB-EC"/>
</dbReference>
<evidence type="ECO:0000256" key="2">
    <source>
        <dbReference type="ARBA" id="ARBA00012955"/>
    </source>
</evidence>
<evidence type="ECO:0000256" key="7">
    <source>
        <dbReference type="RuleBase" id="RU003330"/>
    </source>
</evidence>
<keyword evidence="3 7" id="KW-0808">Transferase</keyword>